<keyword evidence="1" id="KW-0812">Transmembrane</keyword>
<organism evidence="2 3">
    <name type="scientific">Dinghuibacter silviterrae</name>
    <dbReference type="NCBI Taxonomy" id="1539049"/>
    <lineage>
        <taxon>Bacteria</taxon>
        <taxon>Pseudomonadati</taxon>
        <taxon>Bacteroidota</taxon>
        <taxon>Chitinophagia</taxon>
        <taxon>Chitinophagales</taxon>
        <taxon>Chitinophagaceae</taxon>
        <taxon>Dinghuibacter</taxon>
    </lineage>
</organism>
<gene>
    <name evidence="2" type="ORF">EDB95_4479</name>
</gene>
<dbReference type="EMBL" id="SODV01000002">
    <property type="protein sequence ID" value="TDW96645.1"/>
    <property type="molecule type" value="Genomic_DNA"/>
</dbReference>
<protein>
    <submittedName>
        <fullName evidence="2">Uncharacterized protein</fullName>
    </submittedName>
</protein>
<dbReference type="PROSITE" id="PS51257">
    <property type="entry name" value="PROKAR_LIPOPROTEIN"/>
    <property type="match status" value="1"/>
</dbReference>
<evidence type="ECO:0000313" key="2">
    <source>
        <dbReference type="EMBL" id="TDW96645.1"/>
    </source>
</evidence>
<accession>A0A4R8DGL8</accession>
<evidence type="ECO:0000256" key="1">
    <source>
        <dbReference type="SAM" id="Phobius"/>
    </source>
</evidence>
<proteinExistence type="predicted"/>
<evidence type="ECO:0000313" key="3">
    <source>
        <dbReference type="Proteomes" id="UP000294498"/>
    </source>
</evidence>
<comment type="caution">
    <text evidence="2">The sequence shown here is derived from an EMBL/GenBank/DDBJ whole genome shotgun (WGS) entry which is preliminary data.</text>
</comment>
<name>A0A4R8DGL8_9BACT</name>
<dbReference type="Proteomes" id="UP000294498">
    <property type="component" value="Unassembled WGS sequence"/>
</dbReference>
<keyword evidence="3" id="KW-1185">Reference proteome</keyword>
<reference evidence="2 3" key="1">
    <citation type="submission" date="2019-03" db="EMBL/GenBank/DDBJ databases">
        <title>Genomic Encyclopedia of Type Strains, Phase IV (KMG-IV): sequencing the most valuable type-strain genomes for metagenomic binning, comparative biology and taxonomic classification.</title>
        <authorList>
            <person name="Goeker M."/>
        </authorList>
    </citation>
    <scope>NUCLEOTIDE SEQUENCE [LARGE SCALE GENOMIC DNA]</scope>
    <source>
        <strain evidence="2 3">DSM 100059</strain>
    </source>
</reference>
<feature type="transmembrane region" description="Helical" evidence="1">
    <location>
        <begin position="29"/>
        <end position="54"/>
    </location>
</feature>
<keyword evidence="1" id="KW-1133">Transmembrane helix</keyword>
<sequence length="85" mass="9855">MASRVALLGNIAFAGCVLLRYVTFIKDPVLSSLLLILGWFIGIWFNLAVCVTVVMMRRWRSSVPSWLRWVNGVFCVVQLYYFFFI</sequence>
<dbReference type="AlphaFoldDB" id="A0A4R8DGL8"/>
<feature type="transmembrane region" description="Helical" evidence="1">
    <location>
        <begin position="5"/>
        <end position="23"/>
    </location>
</feature>
<keyword evidence="1" id="KW-0472">Membrane</keyword>
<feature type="transmembrane region" description="Helical" evidence="1">
    <location>
        <begin position="66"/>
        <end position="84"/>
    </location>
</feature>